<dbReference type="InterPro" id="IPR000719">
    <property type="entry name" value="Prot_kinase_dom"/>
</dbReference>
<keyword evidence="2" id="KW-0547">Nucleotide-binding</keyword>
<keyword evidence="4" id="KW-0067">ATP-binding</keyword>
<proteinExistence type="predicted"/>
<dbReference type="AlphaFoldDB" id="A0A9N8VXA2"/>
<dbReference type="PANTHER" id="PTHR44329:SF288">
    <property type="entry name" value="MITOGEN-ACTIVATED PROTEIN KINASE KINASE KINASE 20"/>
    <property type="match status" value="1"/>
</dbReference>
<dbReference type="Pfam" id="PF07714">
    <property type="entry name" value="PK_Tyr_Ser-Thr"/>
    <property type="match status" value="1"/>
</dbReference>
<dbReference type="EMBL" id="CAJVPV010000693">
    <property type="protein sequence ID" value="CAG8469639.1"/>
    <property type="molecule type" value="Genomic_DNA"/>
</dbReference>
<keyword evidence="1" id="KW-0808">Transferase</keyword>
<evidence type="ECO:0000313" key="6">
    <source>
        <dbReference type="EMBL" id="CAG8469639.1"/>
    </source>
</evidence>
<dbReference type="PROSITE" id="PS50011">
    <property type="entry name" value="PROTEIN_KINASE_DOM"/>
    <property type="match status" value="1"/>
</dbReference>
<evidence type="ECO:0000256" key="2">
    <source>
        <dbReference type="ARBA" id="ARBA00022741"/>
    </source>
</evidence>
<name>A0A9N8VXA2_9GLOM</name>
<dbReference type="InterPro" id="IPR001245">
    <property type="entry name" value="Ser-Thr/Tyr_kinase_cat_dom"/>
</dbReference>
<dbReference type="PANTHER" id="PTHR44329">
    <property type="entry name" value="SERINE/THREONINE-PROTEIN KINASE TNNI3K-RELATED"/>
    <property type="match status" value="1"/>
</dbReference>
<dbReference type="GO" id="GO:0004674">
    <property type="term" value="F:protein serine/threonine kinase activity"/>
    <property type="evidence" value="ECO:0007669"/>
    <property type="project" value="TreeGrafter"/>
</dbReference>
<dbReference type="SUPFAM" id="SSF56112">
    <property type="entry name" value="Protein kinase-like (PK-like)"/>
    <property type="match status" value="1"/>
</dbReference>
<dbReference type="InterPro" id="IPR011009">
    <property type="entry name" value="Kinase-like_dom_sf"/>
</dbReference>
<sequence>MSNDEYGICEDCTNLKTGSLWCNTCNAKRLKDEFPKWTSGNNEIDGYIQESQLKCKNNDEFVEWIPFERFKDVEFIASGGFGSVFKATWMDGYIDFWSNTDKRWKRNKKGLAVCLKSLHNSMNNIKGFLEEVDSQMRLRKIVYTISIYGITKNPKENDYMMVMDYAKGGNLRKTLKENANKLTWKDKLVILQSIITGLDEIHRAGMVHKDFHSGNIVMESLTCACITDFGLCKPIGGAHDAESTNIYGVLAYVAPEVLKGREYTKASDIYSFGIVMSEVLTGNPPYHEIPHDGKLATKICMGYRPKIRCKVPQLFLDLMNKCQDAIPENRPTSQEIHETIYKYWVDLFDSDSESEISKQCKEIEKSGANLSTHDPGKSTASNYTTNLHSIYTSQLLDYRNLPEPVNSTAEIKQLEYRIQDISIVDDEDDEEQ</sequence>
<dbReference type="GO" id="GO:0005524">
    <property type="term" value="F:ATP binding"/>
    <property type="evidence" value="ECO:0007669"/>
    <property type="project" value="UniProtKB-KW"/>
</dbReference>
<feature type="domain" description="Protein kinase" evidence="5">
    <location>
        <begin position="70"/>
        <end position="340"/>
    </location>
</feature>
<evidence type="ECO:0000256" key="4">
    <source>
        <dbReference type="ARBA" id="ARBA00022840"/>
    </source>
</evidence>
<dbReference type="OrthoDB" id="6718656at2759"/>
<evidence type="ECO:0000256" key="3">
    <source>
        <dbReference type="ARBA" id="ARBA00022777"/>
    </source>
</evidence>
<reference evidence="6" key="1">
    <citation type="submission" date="2021-06" db="EMBL/GenBank/DDBJ databases">
        <authorList>
            <person name="Kallberg Y."/>
            <person name="Tangrot J."/>
            <person name="Rosling A."/>
        </authorList>
    </citation>
    <scope>NUCLEOTIDE SEQUENCE</scope>
    <source>
        <strain evidence="6">CL551</strain>
    </source>
</reference>
<evidence type="ECO:0000256" key="1">
    <source>
        <dbReference type="ARBA" id="ARBA00022679"/>
    </source>
</evidence>
<keyword evidence="3" id="KW-0418">Kinase</keyword>
<dbReference type="Proteomes" id="UP000789342">
    <property type="component" value="Unassembled WGS sequence"/>
</dbReference>
<comment type="caution">
    <text evidence="6">The sequence shown here is derived from an EMBL/GenBank/DDBJ whole genome shotgun (WGS) entry which is preliminary data.</text>
</comment>
<organism evidence="6 7">
    <name type="scientific">Acaulospora morrowiae</name>
    <dbReference type="NCBI Taxonomy" id="94023"/>
    <lineage>
        <taxon>Eukaryota</taxon>
        <taxon>Fungi</taxon>
        <taxon>Fungi incertae sedis</taxon>
        <taxon>Mucoromycota</taxon>
        <taxon>Glomeromycotina</taxon>
        <taxon>Glomeromycetes</taxon>
        <taxon>Diversisporales</taxon>
        <taxon>Acaulosporaceae</taxon>
        <taxon>Acaulospora</taxon>
    </lineage>
</organism>
<gene>
    <name evidence="6" type="ORF">AMORRO_LOCUS1794</name>
</gene>
<protein>
    <submittedName>
        <fullName evidence="6">15166_t:CDS:1</fullName>
    </submittedName>
</protein>
<keyword evidence="7" id="KW-1185">Reference proteome</keyword>
<dbReference type="InterPro" id="IPR051681">
    <property type="entry name" value="Ser/Thr_Kinases-Pseudokinases"/>
</dbReference>
<dbReference type="Gene3D" id="1.10.510.10">
    <property type="entry name" value="Transferase(Phosphotransferase) domain 1"/>
    <property type="match status" value="1"/>
</dbReference>
<evidence type="ECO:0000313" key="7">
    <source>
        <dbReference type="Proteomes" id="UP000789342"/>
    </source>
</evidence>
<accession>A0A9N8VXA2</accession>
<evidence type="ECO:0000259" key="5">
    <source>
        <dbReference type="PROSITE" id="PS50011"/>
    </source>
</evidence>